<gene>
    <name evidence="8" type="ORF">AXX12_17355</name>
</gene>
<feature type="transmembrane region" description="Helical" evidence="7">
    <location>
        <begin position="383"/>
        <end position="404"/>
    </location>
</feature>
<feature type="transmembrane region" description="Helical" evidence="7">
    <location>
        <begin position="48"/>
        <end position="67"/>
    </location>
</feature>
<comment type="caution">
    <text evidence="8">The sequence shown here is derived from an EMBL/GenBank/DDBJ whole genome shotgun (WGS) entry which is preliminary data.</text>
</comment>
<feature type="transmembrane region" description="Helical" evidence="7">
    <location>
        <begin position="326"/>
        <end position="346"/>
    </location>
</feature>
<sequence>MKNLKLETGIGSIQWFVFLLANSLTLPIVIGQVFNLSVVEISGLMQRTFLVVGLSSLLSAWLGHRLPIPDGPAGIWLGVFVIMGQMAAMQGLGQTGILQLLMGGMLVSGTLLIIIGSLGWMNRMLKFFTPLVNGVYLMILAFQLGGVFLKGMIGINNASSQIHIGNVVVSFAVFALVLALSIWGKGWMKSYAVLIGMLVGWLAFVLVNGAQMVPPSSTIVSIPKVFSWGLPHLDVGMVISSIIVAFVLISSIIASIAAMQQVLGERESAAETTRQLNGERGSLKNGGIVGGVNTILSAVFSTVGVVPFSVAAGFVRMTGQSRMLPYFIACVTLVAVSFLPVIYSMLSLLPGPVAYAAMFASFTQMVGIGLISVLKEPLDQRRLTILGVSLSLGVGVMFLPQIVFSTLPTVLQYVLSNGVMVGMLIALVLEQVWKPSSK</sequence>
<accession>A0A154BV70</accession>
<comment type="similarity">
    <text evidence="2">Belongs to the nucleobase:cation symporter-2 (NCS2) (TC 2.A.40) family.</text>
</comment>
<dbReference type="GO" id="GO:0042907">
    <property type="term" value="F:xanthine transmembrane transporter activity"/>
    <property type="evidence" value="ECO:0007669"/>
    <property type="project" value="TreeGrafter"/>
</dbReference>
<evidence type="ECO:0000313" key="8">
    <source>
        <dbReference type="EMBL" id="KYZ77829.1"/>
    </source>
</evidence>
<feature type="transmembrane region" description="Helical" evidence="7">
    <location>
        <begin position="127"/>
        <end position="149"/>
    </location>
</feature>
<feature type="transmembrane region" description="Helical" evidence="7">
    <location>
        <begin position="410"/>
        <end position="429"/>
    </location>
</feature>
<dbReference type="Pfam" id="PF00860">
    <property type="entry name" value="Xan_ur_permease"/>
    <property type="match status" value="1"/>
</dbReference>
<dbReference type="Proteomes" id="UP000076268">
    <property type="component" value="Unassembled WGS sequence"/>
</dbReference>
<feature type="transmembrane region" description="Helical" evidence="7">
    <location>
        <begin position="161"/>
        <end position="184"/>
    </location>
</feature>
<dbReference type="AlphaFoldDB" id="A0A154BV70"/>
<keyword evidence="3" id="KW-0813">Transport</keyword>
<feature type="transmembrane region" description="Helical" evidence="7">
    <location>
        <begin position="352"/>
        <end position="371"/>
    </location>
</feature>
<keyword evidence="6 7" id="KW-0472">Membrane</keyword>
<evidence type="ECO:0000256" key="3">
    <source>
        <dbReference type="ARBA" id="ARBA00022448"/>
    </source>
</evidence>
<dbReference type="PANTHER" id="PTHR42810">
    <property type="entry name" value="PURINE PERMEASE C1399.01C-RELATED"/>
    <property type="match status" value="1"/>
</dbReference>
<dbReference type="RefSeq" id="WP_066237690.1">
    <property type="nucleotide sequence ID" value="NZ_LSGP01000006.1"/>
</dbReference>
<feature type="transmembrane region" description="Helical" evidence="7">
    <location>
        <begin position="190"/>
        <end position="214"/>
    </location>
</feature>
<keyword evidence="4 7" id="KW-0812">Transmembrane</keyword>
<dbReference type="EMBL" id="LSGP01000006">
    <property type="protein sequence ID" value="KYZ77829.1"/>
    <property type="molecule type" value="Genomic_DNA"/>
</dbReference>
<reference evidence="8 9" key="1">
    <citation type="submission" date="2016-02" db="EMBL/GenBank/DDBJ databases">
        <title>Anaerosporomusa subterraneum gen. nov., sp. nov., a spore-forming obligate anaerobe isolated from saprolite.</title>
        <authorList>
            <person name="Choi J.K."/>
            <person name="Shah M."/>
            <person name="Yee N."/>
        </authorList>
    </citation>
    <scope>NUCLEOTIDE SEQUENCE [LARGE SCALE GENOMIC DNA]</scope>
    <source>
        <strain evidence="8 9">RU4</strain>
    </source>
</reference>
<feature type="transmembrane region" description="Helical" evidence="7">
    <location>
        <begin position="12"/>
        <end position="36"/>
    </location>
</feature>
<name>A0A154BV70_ANASB</name>
<evidence type="ECO:0000256" key="1">
    <source>
        <dbReference type="ARBA" id="ARBA00004141"/>
    </source>
</evidence>
<protein>
    <submittedName>
        <fullName evidence="8">Xanthine permease</fullName>
    </submittedName>
</protein>
<evidence type="ECO:0000313" key="9">
    <source>
        <dbReference type="Proteomes" id="UP000076268"/>
    </source>
</evidence>
<feature type="transmembrane region" description="Helical" evidence="7">
    <location>
        <begin position="235"/>
        <end position="258"/>
    </location>
</feature>
<feature type="transmembrane region" description="Helical" evidence="7">
    <location>
        <begin position="73"/>
        <end position="93"/>
    </location>
</feature>
<dbReference type="OrthoDB" id="9805749at2"/>
<keyword evidence="9" id="KW-1185">Reference proteome</keyword>
<feature type="transmembrane region" description="Helical" evidence="7">
    <location>
        <begin position="100"/>
        <end position="121"/>
    </location>
</feature>
<proteinExistence type="inferred from homology"/>
<dbReference type="GO" id="GO:0005886">
    <property type="term" value="C:plasma membrane"/>
    <property type="evidence" value="ECO:0007669"/>
    <property type="project" value="TreeGrafter"/>
</dbReference>
<evidence type="ECO:0000256" key="5">
    <source>
        <dbReference type="ARBA" id="ARBA00022989"/>
    </source>
</evidence>
<evidence type="ECO:0000256" key="6">
    <source>
        <dbReference type="ARBA" id="ARBA00023136"/>
    </source>
</evidence>
<keyword evidence="5 7" id="KW-1133">Transmembrane helix</keyword>
<dbReference type="PANTHER" id="PTHR42810:SF1">
    <property type="entry name" value="PURINE PERMEASE YWDJ-RELATED"/>
    <property type="match status" value="1"/>
</dbReference>
<evidence type="ECO:0000256" key="7">
    <source>
        <dbReference type="SAM" id="Phobius"/>
    </source>
</evidence>
<organism evidence="8 9">
    <name type="scientific">Anaerosporomusa subterranea</name>
    <dbReference type="NCBI Taxonomy" id="1794912"/>
    <lineage>
        <taxon>Bacteria</taxon>
        <taxon>Bacillati</taxon>
        <taxon>Bacillota</taxon>
        <taxon>Negativicutes</taxon>
        <taxon>Acetonemataceae</taxon>
        <taxon>Anaerosporomusa</taxon>
    </lineage>
</organism>
<dbReference type="InterPro" id="IPR006043">
    <property type="entry name" value="NCS2"/>
</dbReference>
<evidence type="ECO:0000256" key="2">
    <source>
        <dbReference type="ARBA" id="ARBA00008821"/>
    </source>
</evidence>
<comment type="subcellular location">
    <subcellularLocation>
        <location evidence="1">Membrane</location>
        <topology evidence="1">Multi-pass membrane protein</topology>
    </subcellularLocation>
</comment>
<evidence type="ECO:0000256" key="4">
    <source>
        <dbReference type="ARBA" id="ARBA00022692"/>
    </source>
</evidence>
<dbReference type="STRING" id="1794912.AXX12_17355"/>
<dbReference type="NCBIfam" id="NF037981">
    <property type="entry name" value="NCS2_1"/>
    <property type="match status" value="1"/>
</dbReference>